<accession>A0A2P2J273</accession>
<proteinExistence type="predicted"/>
<organism evidence="1">
    <name type="scientific">Rhizophora mucronata</name>
    <name type="common">Asiatic mangrove</name>
    <dbReference type="NCBI Taxonomy" id="61149"/>
    <lineage>
        <taxon>Eukaryota</taxon>
        <taxon>Viridiplantae</taxon>
        <taxon>Streptophyta</taxon>
        <taxon>Embryophyta</taxon>
        <taxon>Tracheophyta</taxon>
        <taxon>Spermatophyta</taxon>
        <taxon>Magnoliopsida</taxon>
        <taxon>eudicotyledons</taxon>
        <taxon>Gunneridae</taxon>
        <taxon>Pentapetalae</taxon>
        <taxon>rosids</taxon>
        <taxon>fabids</taxon>
        <taxon>Malpighiales</taxon>
        <taxon>Rhizophoraceae</taxon>
        <taxon>Rhizophora</taxon>
    </lineage>
</organism>
<name>A0A2P2J273_RHIMU</name>
<dbReference type="AlphaFoldDB" id="A0A2P2J273"/>
<protein>
    <submittedName>
        <fullName evidence="1">Uncharacterized protein</fullName>
    </submittedName>
</protein>
<evidence type="ECO:0000313" key="1">
    <source>
        <dbReference type="EMBL" id="MBW87570.1"/>
    </source>
</evidence>
<sequence>MSCCLTYDPHAFVLFGLTIYRNRKNIKKDLSKKI</sequence>
<reference evidence="1" key="1">
    <citation type="submission" date="2018-02" db="EMBL/GenBank/DDBJ databases">
        <title>Rhizophora mucronata_Transcriptome.</title>
        <authorList>
            <person name="Meera S.P."/>
            <person name="Sreeshan A."/>
            <person name="Augustine A."/>
        </authorList>
    </citation>
    <scope>NUCLEOTIDE SEQUENCE</scope>
    <source>
        <tissue evidence="1">Leaf</tissue>
    </source>
</reference>
<dbReference type="EMBL" id="GGEC01007087">
    <property type="protein sequence ID" value="MBW87570.1"/>
    <property type="molecule type" value="Transcribed_RNA"/>
</dbReference>